<name>A0A9P6HYG9_9PEZI</name>
<dbReference type="EMBL" id="JAATWM020000033">
    <property type="protein sequence ID" value="KAF9873168.1"/>
    <property type="molecule type" value="Genomic_DNA"/>
</dbReference>
<dbReference type="Proteomes" id="UP000781932">
    <property type="component" value="Unassembled WGS sequence"/>
</dbReference>
<protein>
    <submittedName>
        <fullName evidence="3">Uncharacterized protein</fullName>
    </submittedName>
</protein>
<dbReference type="GeneID" id="62165120"/>
<evidence type="ECO:0000313" key="3">
    <source>
        <dbReference type="EMBL" id="KAF9873168.1"/>
    </source>
</evidence>
<dbReference type="OrthoDB" id="4851042at2759"/>
<evidence type="ECO:0000313" key="4">
    <source>
        <dbReference type="Proteomes" id="UP000781932"/>
    </source>
</evidence>
<keyword evidence="4" id="KW-1185">Reference proteome</keyword>
<dbReference type="AlphaFoldDB" id="A0A9P6HYG9"/>
<sequence length="233" mass="26094">MPPKRPRRSSITLPIKRPKTSPSHPDPPPRDPHRITSAPPPPPAPFPPSGATAYTSVSGPIQAGTLRALTALRLRPDYESCNPSLTDAQLRMHWDFSHAALPRAADDPLRVPDVNIEGEWDMYKLRALVEGSREDIEVLNGAVVDAEREVHDVDRKIEDARRMGCGCGVDSVIEFWAPRVDGYSRWRCLQVSTGKYEVDAEWDVGKLQEVFSAAQRDTREGSKVTIWRDHVEM</sequence>
<comment type="caution">
    <text evidence="3">The sequence shown here is derived from an EMBL/GenBank/DDBJ whole genome shotgun (WGS) entry which is preliminary data.</text>
</comment>
<proteinExistence type="predicted"/>
<dbReference type="RefSeq" id="XP_038742629.1">
    <property type="nucleotide sequence ID" value="XM_038892046.1"/>
</dbReference>
<evidence type="ECO:0000256" key="2">
    <source>
        <dbReference type="SAM" id="MobiDB-lite"/>
    </source>
</evidence>
<reference evidence="3" key="1">
    <citation type="submission" date="2020-03" db="EMBL/GenBank/DDBJ databases">
        <authorList>
            <person name="He L."/>
        </authorList>
    </citation>
    <scope>NUCLEOTIDE SEQUENCE</scope>
    <source>
        <strain evidence="3">CkLH20</strain>
    </source>
</reference>
<feature type="coiled-coil region" evidence="1">
    <location>
        <begin position="129"/>
        <end position="163"/>
    </location>
</feature>
<gene>
    <name evidence="3" type="ORF">CkaCkLH20_09331</name>
</gene>
<reference evidence="3" key="2">
    <citation type="submission" date="2020-11" db="EMBL/GenBank/DDBJ databases">
        <title>Whole genome sequencing of Colletotrichum sp.</title>
        <authorList>
            <person name="Li H."/>
        </authorList>
    </citation>
    <scope>NUCLEOTIDE SEQUENCE</scope>
    <source>
        <strain evidence="3">CkLH20</strain>
    </source>
</reference>
<evidence type="ECO:0000256" key="1">
    <source>
        <dbReference type="SAM" id="Coils"/>
    </source>
</evidence>
<accession>A0A9P6HYG9</accession>
<keyword evidence="1" id="KW-0175">Coiled coil</keyword>
<feature type="compositionally biased region" description="Pro residues" evidence="2">
    <location>
        <begin position="38"/>
        <end position="48"/>
    </location>
</feature>
<organism evidence="3 4">
    <name type="scientific">Colletotrichum karsti</name>
    <dbReference type="NCBI Taxonomy" id="1095194"/>
    <lineage>
        <taxon>Eukaryota</taxon>
        <taxon>Fungi</taxon>
        <taxon>Dikarya</taxon>
        <taxon>Ascomycota</taxon>
        <taxon>Pezizomycotina</taxon>
        <taxon>Sordariomycetes</taxon>
        <taxon>Hypocreomycetidae</taxon>
        <taxon>Glomerellales</taxon>
        <taxon>Glomerellaceae</taxon>
        <taxon>Colletotrichum</taxon>
        <taxon>Colletotrichum boninense species complex</taxon>
    </lineage>
</organism>
<feature type="region of interest" description="Disordered" evidence="2">
    <location>
        <begin position="1"/>
        <end position="57"/>
    </location>
</feature>